<dbReference type="InterPro" id="IPR029071">
    <property type="entry name" value="Ubiquitin-like_domsf"/>
</dbReference>
<dbReference type="GO" id="GO:0016020">
    <property type="term" value="C:membrane"/>
    <property type="evidence" value="ECO:0007669"/>
    <property type="project" value="InterPro"/>
</dbReference>
<dbReference type="PANTHER" id="PTHR23222">
    <property type="entry name" value="PROHIBITIN"/>
    <property type="match status" value="1"/>
</dbReference>
<organism evidence="3 4">
    <name type="scientific">Stylonychia lemnae</name>
    <name type="common">Ciliate</name>
    <dbReference type="NCBI Taxonomy" id="5949"/>
    <lineage>
        <taxon>Eukaryota</taxon>
        <taxon>Sar</taxon>
        <taxon>Alveolata</taxon>
        <taxon>Ciliophora</taxon>
        <taxon>Intramacronucleata</taxon>
        <taxon>Spirotrichea</taxon>
        <taxon>Stichotrichia</taxon>
        <taxon>Sporadotrichida</taxon>
        <taxon>Oxytrichidae</taxon>
        <taxon>Stylonychinae</taxon>
        <taxon>Stylonychia</taxon>
    </lineage>
</organism>
<feature type="domain" description="Ubiquitin-like" evidence="2">
    <location>
        <begin position="5"/>
        <end position="83"/>
    </location>
</feature>
<dbReference type="FunFam" id="3.30.479.30:FF:000001">
    <property type="entry name" value="Prohibitin 2"/>
    <property type="match status" value="1"/>
</dbReference>
<protein>
    <submittedName>
        <fullName evidence="3">Prohibitin</fullName>
    </submittedName>
</protein>
<dbReference type="FunCoup" id="A0A077ZW01">
    <property type="interactions" value="389"/>
</dbReference>
<dbReference type="SUPFAM" id="SSF117892">
    <property type="entry name" value="Band 7/SPFH domain"/>
    <property type="match status" value="1"/>
</dbReference>
<dbReference type="InterPro" id="IPR001107">
    <property type="entry name" value="Band_7"/>
</dbReference>
<accession>A0A077ZW01</accession>
<proteinExistence type="inferred from homology"/>
<dbReference type="PRINTS" id="PR00679">
    <property type="entry name" value="PROHIBITIN"/>
</dbReference>
<dbReference type="PANTHER" id="PTHR23222:SF0">
    <property type="entry name" value="PROHIBITIN 1"/>
    <property type="match status" value="1"/>
</dbReference>
<dbReference type="AlphaFoldDB" id="A0A077ZW01"/>
<dbReference type="OrthoDB" id="275637at2759"/>
<dbReference type="Pfam" id="PF01145">
    <property type="entry name" value="Band_7"/>
    <property type="match status" value="1"/>
</dbReference>
<dbReference type="OMA" id="YEFRLVT"/>
<dbReference type="PROSITE" id="PS50053">
    <property type="entry name" value="UBIQUITIN_2"/>
    <property type="match status" value="1"/>
</dbReference>
<dbReference type="GO" id="GO:0007005">
    <property type="term" value="P:mitochondrion organization"/>
    <property type="evidence" value="ECO:0007669"/>
    <property type="project" value="TreeGrafter"/>
</dbReference>
<evidence type="ECO:0000256" key="1">
    <source>
        <dbReference type="ARBA" id="ARBA00009658"/>
    </source>
</evidence>
<dbReference type="InterPro" id="IPR000626">
    <property type="entry name" value="Ubiquitin-like_dom"/>
</dbReference>
<dbReference type="SUPFAM" id="SSF54236">
    <property type="entry name" value="Ubiquitin-like"/>
    <property type="match status" value="1"/>
</dbReference>
<dbReference type="InterPro" id="IPR000163">
    <property type="entry name" value="Prohibitin"/>
</dbReference>
<reference evidence="3 4" key="1">
    <citation type="submission" date="2014-06" db="EMBL/GenBank/DDBJ databases">
        <authorList>
            <person name="Swart Estienne"/>
        </authorList>
    </citation>
    <scope>NUCLEOTIDE SEQUENCE [LARGE SCALE GENOMIC DNA]</scope>
    <source>
        <strain evidence="3 4">130c</strain>
    </source>
</reference>
<dbReference type="SMART" id="SM00244">
    <property type="entry name" value="PHB"/>
    <property type="match status" value="1"/>
</dbReference>
<dbReference type="Gene3D" id="3.10.20.90">
    <property type="entry name" value="Phosphatidylinositol 3-kinase Catalytic Subunit, Chain A, domain 1"/>
    <property type="match status" value="1"/>
</dbReference>
<evidence type="ECO:0000313" key="3">
    <source>
        <dbReference type="EMBL" id="CDW73435.1"/>
    </source>
</evidence>
<dbReference type="Proteomes" id="UP000039865">
    <property type="component" value="Unassembled WGS sequence"/>
</dbReference>
<gene>
    <name evidence="3" type="primary">Contig6332.g6783</name>
    <name evidence="3" type="ORF">STYLEM_2412</name>
</gene>
<dbReference type="Gene3D" id="3.30.479.30">
    <property type="entry name" value="Band 7 domain"/>
    <property type="match status" value="1"/>
</dbReference>
<comment type="similarity">
    <text evidence="1">Belongs to the prohibitin family.</text>
</comment>
<dbReference type="GO" id="GO:0005739">
    <property type="term" value="C:mitochondrion"/>
    <property type="evidence" value="ECO:0007669"/>
    <property type="project" value="TreeGrafter"/>
</dbReference>
<evidence type="ECO:0000313" key="4">
    <source>
        <dbReference type="Proteomes" id="UP000039865"/>
    </source>
</evidence>
<dbReference type="InParanoid" id="A0A077ZW01"/>
<dbReference type="Pfam" id="PF00240">
    <property type="entry name" value="ubiquitin"/>
    <property type="match status" value="1"/>
</dbReference>
<dbReference type="EMBL" id="CCKQ01002343">
    <property type="protein sequence ID" value="CDW73435.1"/>
    <property type="molecule type" value="Genomic_DNA"/>
</dbReference>
<dbReference type="SMART" id="SM00213">
    <property type="entry name" value="UBQ"/>
    <property type="match status" value="1"/>
</dbReference>
<name>A0A077ZW01_STYLE</name>
<dbReference type="InterPro" id="IPR036013">
    <property type="entry name" value="Band_7/SPFH_dom_sf"/>
</dbReference>
<keyword evidence="4" id="KW-1185">Reference proteome</keyword>
<dbReference type="CDD" id="cd03401">
    <property type="entry name" value="SPFH_prohibitin"/>
    <property type="match status" value="1"/>
</dbReference>
<sequence>MTQQIYINLKLVQTLTGRKQSFNFDPDNTILQVKQALQEKEGIMIDQIRLIFGGKQLADEMKISDYNLEAGSTIHMVLQLRGDMEKFFNRMGQLGAALLVGGIVLTRFTFVVDGGERAVIFNKIKGVQNKVYGEGMHLMVPLLMVPKRFEVRSKPQTIHSSTGTRDQQNVDLSLRILYRPVEEKLAEILNNLGQDYDERVIPSIGNEVLKSVVAQYNADQLLTQREKVSLEIRDILSKRAQEFDIHLDDVSITHLQFSKEFAHAIEQKQVAQQMAERSKFIVMVREEEMKAAVLRAEGEAEAAQLVADAISKYGQGLVAMRKIEAAQHIVEALQSNPNITFLSGNALNMVNIPGTR</sequence>
<evidence type="ECO:0000259" key="2">
    <source>
        <dbReference type="PROSITE" id="PS50053"/>
    </source>
</evidence>